<dbReference type="STRING" id="1888891.DSOL_2343"/>
<evidence type="ECO:0000313" key="1">
    <source>
        <dbReference type="EMBL" id="OLN31847.1"/>
    </source>
</evidence>
<reference evidence="1 2" key="1">
    <citation type="submission" date="2016-09" db="EMBL/GenBank/DDBJ databases">
        <title>Complete genome of Desulfosporosinus sp. OL.</title>
        <authorList>
            <person name="Mardanov A."/>
            <person name="Beletsky A."/>
            <person name="Panova A."/>
            <person name="Karnachuk O."/>
            <person name="Ravin N."/>
        </authorList>
    </citation>
    <scope>NUCLEOTIDE SEQUENCE [LARGE SCALE GENOMIC DNA]</scope>
    <source>
        <strain evidence="1 2">OL</strain>
    </source>
</reference>
<proteinExistence type="predicted"/>
<dbReference type="Proteomes" id="UP000186102">
    <property type="component" value="Unassembled WGS sequence"/>
</dbReference>
<sequence length="41" mass="4374">MHFIKGISNQTNIIGLNASIEAARVGKAEGDSQLFLAKSEN</sequence>
<name>A0A1Q8QWW6_9FIRM</name>
<evidence type="ECO:0000313" key="2">
    <source>
        <dbReference type="Proteomes" id="UP000186102"/>
    </source>
</evidence>
<dbReference type="AlphaFoldDB" id="A0A1Q8QWW6"/>
<protein>
    <recommendedName>
        <fullName evidence="3">Methyl-accepting transducer domain-containing protein</fullName>
    </recommendedName>
</protein>
<evidence type="ECO:0008006" key="3">
    <source>
        <dbReference type="Google" id="ProtNLM"/>
    </source>
</evidence>
<organism evidence="1 2">
    <name type="scientific">Desulfosporosinus metallidurans</name>
    <dbReference type="NCBI Taxonomy" id="1888891"/>
    <lineage>
        <taxon>Bacteria</taxon>
        <taxon>Bacillati</taxon>
        <taxon>Bacillota</taxon>
        <taxon>Clostridia</taxon>
        <taxon>Eubacteriales</taxon>
        <taxon>Desulfitobacteriaceae</taxon>
        <taxon>Desulfosporosinus</taxon>
    </lineage>
</organism>
<accession>A0A1Q8QWW6</accession>
<dbReference type="EMBL" id="MLBF01000014">
    <property type="protein sequence ID" value="OLN31847.1"/>
    <property type="molecule type" value="Genomic_DNA"/>
</dbReference>
<dbReference type="SUPFAM" id="SSF58104">
    <property type="entry name" value="Methyl-accepting chemotaxis protein (MCP) signaling domain"/>
    <property type="match status" value="1"/>
</dbReference>
<keyword evidence="2" id="KW-1185">Reference proteome</keyword>
<dbReference type="Gene3D" id="6.10.250.3200">
    <property type="match status" value="1"/>
</dbReference>
<comment type="caution">
    <text evidence="1">The sequence shown here is derived from an EMBL/GenBank/DDBJ whole genome shotgun (WGS) entry which is preliminary data.</text>
</comment>
<gene>
    <name evidence="1" type="ORF">DSOL_2343</name>
</gene>